<proteinExistence type="predicted"/>
<protein>
    <recommendedName>
        <fullName evidence="4">Peptidase S1 and S6 chymotrypsin/Hap</fullName>
    </recommendedName>
</protein>
<dbReference type="RefSeq" id="WP_006981336.1">
    <property type="nucleotide sequence ID" value="NZ_ABVL01000012.1"/>
</dbReference>
<feature type="compositionally biased region" description="Pro residues" evidence="1">
    <location>
        <begin position="1"/>
        <end position="15"/>
    </location>
</feature>
<comment type="caution">
    <text evidence="2">The sequence shown here is derived from an EMBL/GenBank/DDBJ whole genome shotgun (WGS) entry which is preliminary data.</text>
</comment>
<dbReference type="SUPFAM" id="SSF50494">
    <property type="entry name" value="Trypsin-like serine proteases"/>
    <property type="match status" value="1"/>
</dbReference>
<dbReference type="Proteomes" id="UP000005824">
    <property type="component" value="Unassembled WGS sequence"/>
</dbReference>
<organism evidence="2 3">
    <name type="scientific">Chthoniobacter flavus Ellin428</name>
    <dbReference type="NCBI Taxonomy" id="497964"/>
    <lineage>
        <taxon>Bacteria</taxon>
        <taxon>Pseudomonadati</taxon>
        <taxon>Verrucomicrobiota</taxon>
        <taxon>Spartobacteria</taxon>
        <taxon>Chthoniobacterales</taxon>
        <taxon>Chthoniobacteraceae</taxon>
        <taxon>Chthoniobacter</taxon>
    </lineage>
</organism>
<feature type="region of interest" description="Disordered" evidence="1">
    <location>
        <begin position="1"/>
        <end position="27"/>
    </location>
</feature>
<dbReference type="Pfam" id="PF13365">
    <property type="entry name" value="Trypsin_2"/>
    <property type="match status" value="1"/>
</dbReference>
<dbReference type="STRING" id="497964.CfE428DRAFT_4012"/>
<dbReference type="InterPro" id="IPR009003">
    <property type="entry name" value="Peptidase_S1_PA"/>
</dbReference>
<accession>B4D523</accession>
<dbReference type="Gene3D" id="2.40.10.120">
    <property type="match status" value="1"/>
</dbReference>
<name>B4D523_9BACT</name>
<evidence type="ECO:0000313" key="2">
    <source>
        <dbReference type="EMBL" id="EDY18626.1"/>
    </source>
</evidence>
<feature type="region of interest" description="Disordered" evidence="1">
    <location>
        <begin position="257"/>
        <end position="283"/>
    </location>
</feature>
<dbReference type="AlphaFoldDB" id="B4D523"/>
<sequence length="599" mass="64721">MKANPPPTEQNPLPLPNAIREDSRPRPVRRGSFLDSLSALAGKAQRWSWTLCAITCVAITGSAGADKPAETKSGPAFANTQIPGIVWKDRIAEENLWGGGWHRDGTTISAVRNQAFVAFPEVLKDGAIRVRFRYDGPEGSFIDLQTRTDGKAVGHRYVVTLFIGKEADHKVTSLMRVKTEDIGKDTQLGGTGSLAQLQPGDEHTLELYSQGDHQLYYFDGKLAISAQDAHRQEGKLGLFTGGQLHYLSVETADLSHAPPLGPSSLSTAKPSSPSSPPTSSSQNLTTAEMVKTYHNSLVFITGTNGSGSGFVAKYSNGTFLFTNAHVAAGVRGAAFKTLEGTEVKTGAASCAVGHDVFLFQPTTAVGQPLEIMTAVDENAAIGDEVVVLGNAEGAGVINTITGRIVGLGPQLVEVDAPFQPGNSGSPIIHLKSGKVIGVATYSLIRKYDPTTREPVKNPIVRRFGYRLDSIKSWQPVNWNAFFAQATEMEAIEKLTNDLAAFLRDLAKNKHVTPGAHNNPAIKSRIDAWAEARSRHLSPHDASLADESFISFLKATSEADVTAARQHITYDYFQRALADQQRERDAIANVFKQIVQELRR</sequence>
<evidence type="ECO:0000256" key="1">
    <source>
        <dbReference type="SAM" id="MobiDB-lite"/>
    </source>
</evidence>
<gene>
    <name evidence="2" type="ORF">CfE428DRAFT_4012</name>
</gene>
<keyword evidence="3" id="KW-1185">Reference proteome</keyword>
<evidence type="ECO:0008006" key="4">
    <source>
        <dbReference type="Google" id="ProtNLM"/>
    </source>
</evidence>
<dbReference type="eggNOG" id="COG0265">
    <property type="taxonomic scope" value="Bacteria"/>
</dbReference>
<evidence type="ECO:0000313" key="3">
    <source>
        <dbReference type="Proteomes" id="UP000005824"/>
    </source>
</evidence>
<dbReference type="PANTHER" id="PTHR43019">
    <property type="entry name" value="SERINE ENDOPROTEASE DEGS"/>
    <property type="match status" value="1"/>
</dbReference>
<dbReference type="PANTHER" id="PTHR43019:SF23">
    <property type="entry name" value="PROTEASE DO-LIKE 5, CHLOROPLASTIC"/>
    <property type="match status" value="1"/>
</dbReference>
<dbReference type="EMBL" id="ABVL01000012">
    <property type="protein sequence ID" value="EDY18626.1"/>
    <property type="molecule type" value="Genomic_DNA"/>
</dbReference>
<reference evidence="2 3" key="1">
    <citation type="journal article" date="2011" name="J. Bacteriol.">
        <title>Genome sequence of Chthoniobacter flavus Ellin428, an aerobic heterotrophic soil bacterium.</title>
        <authorList>
            <person name="Kant R."/>
            <person name="van Passel M.W."/>
            <person name="Palva A."/>
            <person name="Lucas S."/>
            <person name="Lapidus A."/>
            <person name="Glavina Del Rio T."/>
            <person name="Dalin E."/>
            <person name="Tice H."/>
            <person name="Bruce D."/>
            <person name="Goodwin L."/>
            <person name="Pitluck S."/>
            <person name="Larimer F.W."/>
            <person name="Land M.L."/>
            <person name="Hauser L."/>
            <person name="Sangwan P."/>
            <person name="de Vos W.M."/>
            <person name="Janssen P.H."/>
            <person name="Smidt H."/>
        </authorList>
    </citation>
    <scope>NUCLEOTIDE SEQUENCE [LARGE SCALE GENOMIC DNA]</scope>
    <source>
        <strain evidence="2 3">Ellin428</strain>
    </source>
</reference>
<feature type="compositionally biased region" description="Low complexity" evidence="1">
    <location>
        <begin position="262"/>
        <end position="281"/>
    </location>
</feature>
<dbReference type="InParanoid" id="B4D523"/>
<dbReference type="Gene3D" id="2.60.120.560">
    <property type="entry name" value="Exo-inulinase, domain 1"/>
    <property type="match status" value="1"/>
</dbReference>